<feature type="region of interest" description="Disordered" evidence="8">
    <location>
        <begin position="611"/>
        <end position="1167"/>
    </location>
</feature>
<evidence type="ECO:0000256" key="3">
    <source>
        <dbReference type="ARBA" id="ARBA00010042"/>
    </source>
</evidence>
<feature type="compositionally biased region" description="Acidic residues" evidence="8">
    <location>
        <begin position="226"/>
        <end position="235"/>
    </location>
</feature>
<dbReference type="GO" id="GO:0005819">
    <property type="term" value="C:spindle"/>
    <property type="evidence" value="ECO:0007669"/>
    <property type="project" value="UniProtKB-SubCell"/>
</dbReference>
<dbReference type="Proteomes" id="UP000230605">
    <property type="component" value="Chromosome 5"/>
</dbReference>
<feature type="region of interest" description="Disordered" evidence="8">
    <location>
        <begin position="121"/>
        <end position="239"/>
    </location>
</feature>
<feature type="region of interest" description="Disordered" evidence="8">
    <location>
        <begin position="404"/>
        <end position="541"/>
    </location>
</feature>
<feature type="compositionally biased region" description="Basic and acidic residues" evidence="8">
    <location>
        <begin position="418"/>
        <end position="437"/>
    </location>
</feature>
<reference evidence="10 12" key="1">
    <citation type="submission" date="2015-10" db="EMBL/GenBank/DDBJ databases">
        <title>The cercosporin biosynthetic gene cluster was horizontally transferred to several fungal lineages and shown to be expanded in Cercospora beticola based on microsynteny with recipient genomes.</title>
        <authorList>
            <person name="De Jonge R."/>
            <person name="Ebert M.K."/>
            <person name="Suttle J.C."/>
            <person name="Jurick Ii W.M."/>
            <person name="Secor G.A."/>
            <person name="Thomma B.P."/>
            <person name="Van De Peer Y."/>
            <person name="Bolton M.D."/>
        </authorList>
    </citation>
    <scope>NUCLEOTIDE SEQUENCE [LARGE SCALE GENOMIC DNA]</scope>
    <source>
        <strain evidence="10 12">09-40</strain>
    </source>
</reference>
<feature type="compositionally biased region" description="Basic and acidic residues" evidence="8">
    <location>
        <begin position="359"/>
        <end position="372"/>
    </location>
</feature>
<name>A0A2G5H7J2_CERBT</name>
<evidence type="ECO:0000256" key="6">
    <source>
        <dbReference type="ARBA" id="ARBA00023212"/>
    </source>
</evidence>
<dbReference type="EMBL" id="LKMD01000108">
    <property type="protein sequence ID" value="PIA88507.1"/>
    <property type="molecule type" value="Genomic_DNA"/>
</dbReference>
<keyword evidence="13" id="KW-1185">Reference proteome</keyword>
<feature type="region of interest" description="Disordered" evidence="8">
    <location>
        <begin position="264"/>
        <end position="381"/>
    </location>
</feature>
<dbReference type="GO" id="GO:0005634">
    <property type="term" value="C:nucleus"/>
    <property type="evidence" value="ECO:0007669"/>
    <property type="project" value="UniProtKB-SubCell"/>
</dbReference>
<feature type="compositionally biased region" description="Polar residues" evidence="8">
    <location>
        <begin position="456"/>
        <end position="470"/>
    </location>
</feature>
<dbReference type="AlphaFoldDB" id="A0A2G5H7J2"/>
<gene>
    <name evidence="10" type="ORF">CB0940_07810</name>
    <name evidence="11" type="ORF">RHO25_008422</name>
</gene>
<evidence type="ECO:0000256" key="8">
    <source>
        <dbReference type="SAM" id="MobiDB-lite"/>
    </source>
</evidence>
<evidence type="ECO:0000256" key="7">
    <source>
        <dbReference type="ARBA" id="ARBA00023242"/>
    </source>
</evidence>
<keyword evidence="5" id="KW-0159">Chromosome partition</keyword>
<feature type="compositionally biased region" description="Polar residues" evidence="8">
    <location>
        <begin position="765"/>
        <end position="782"/>
    </location>
</feature>
<dbReference type="Proteomes" id="UP001302367">
    <property type="component" value="Chromosome 5"/>
</dbReference>
<evidence type="ECO:0000256" key="1">
    <source>
        <dbReference type="ARBA" id="ARBA00004123"/>
    </source>
</evidence>
<feature type="compositionally biased region" description="Polar residues" evidence="8">
    <location>
        <begin position="487"/>
        <end position="500"/>
    </location>
</feature>
<sequence length="1252" mass="138286">MAARGKAMPVGSSQWIQNEREQASEFVEQDVEEFSYSVRNELDWLNEHMADIFSKSHVNFADMFKTPGKLRGKTPRTARKVNALAPRQPLTDIFAPNAQPTAASPAKNTAFFEKVTQFQVPATDENKSPQHKPAGRATSPQRIGKPYPYTDSGYHGMMTEDEMELDAQRTASVTSSSQVGEHIPQVPVHDEEAPVERLQGGSGDDHVISDDSFVSAEEQGHGVEAGQDEVMEDAPGDTQPYTHQEEVAMVANALQQENVIEVYEDERMEDEGVKPVASQPEPKEAPLPVAPDNEVDMEAEGADEHSDASSPEKPLNRKSSFTFSSLPAREPLGSKRSMGQMDLHRNSVFNKSIGTRQTESQHTEDGAAEGRTHGKTTAQTLHDRINMLGKTKEARPSKSIHQIASLSQTGYPQLPTIDQDKEQANEPDVEMHDKMVDEPAAPVNDDEDDWIAPTKPFQTWHSKPSESGLQPTAAKLASPRPAMHVKSISTTEIPSPSRTEMASPRHQKAISVSHPNLAEVLESTTPAGSPSRKTNDGHLSASKNRLWSALKSAKSIFASSASASAAAKLEAHNDSPVLARSPTRDGAEQSNKIFNLPGALWSQKDVLQSPVRNNSVISFSPSRKTRNSNESEKRREKELKAQEKAAAELEKAREKERQKAAKQQAEEAAKAEKAAKAEAVKVEKEKQQAAKAAANASRPQSANSEKASDSETAPQPPPKNSMLPAGKLRAPGRLMRPTKASSQTTPAPVAVRMPSQAPRAGPAPSSFSKSQHETLASSTSSYAGPRAGSAQGYRPGTAGGNARLKALEAAARKKEADEKAAAKKAEQKRELERKRAEKAEQEKRAEEERKAAEQQRVQEAKQAAERKAAEKRAAEARKREQDRAEQQRRDQERLDQQRKEQDRLEQQRRDVERLRQEEDARKAKEAHDLAEAIRRERSQQAQQHPRGDLPGTLRQLGKNTVPTNPAKPAKRQFPIEEDDHQPQPQRPGILRNAPSYQQTDAKRRRTNEEQNDQNQRTSVMAPPKRPSTMRKETLSKFSGYTHAPPPAPHHASMFKSTVTAQHQMQHGSKPMHPSQLVQTSSARIPFADSNAKTPGQASHSQYASGYDASKFKTPSRPMQAPKSAKSTPHYPQGDNIELPDIATDSEDEEDDDDEPGGFRAPSWTASPALRELLTQQQLMDPEAVFGPIGELKMEEVFKNGKNQDRLKRFRDRGSSAMWIETGDAVTSAEKRRDMELRERVVREGGWRYEPGV</sequence>
<feature type="compositionally biased region" description="Acidic residues" evidence="8">
    <location>
        <begin position="1143"/>
        <end position="1155"/>
    </location>
</feature>
<evidence type="ECO:0000256" key="2">
    <source>
        <dbReference type="ARBA" id="ARBA00004186"/>
    </source>
</evidence>
<proteinExistence type="inferred from homology"/>
<dbReference type="PANTHER" id="PTHR13142:SF1">
    <property type="entry name" value="INNER CENTROMERE PROTEIN"/>
    <property type="match status" value="1"/>
</dbReference>
<keyword evidence="4" id="KW-0963">Cytoplasm</keyword>
<feature type="compositionally biased region" description="Basic and acidic residues" evidence="8">
    <location>
        <begin position="810"/>
        <end position="938"/>
    </location>
</feature>
<feature type="compositionally biased region" description="Polar residues" evidence="8">
    <location>
        <begin position="169"/>
        <end position="179"/>
    </location>
</feature>
<dbReference type="OrthoDB" id="6123at2759"/>
<evidence type="ECO:0000256" key="4">
    <source>
        <dbReference type="ARBA" id="ARBA00022490"/>
    </source>
</evidence>
<comment type="similarity">
    <text evidence="3">Belongs to the INCENP family.</text>
</comment>
<feature type="compositionally biased region" description="Polar residues" evidence="8">
    <location>
        <begin position="1090"/>
        <end position="1103"/>
    </location>
</feature>
<keyword evidence="7" id="KW-0539">Nucleus</keyword>
<evidence type="ECO:0000313" key="12">
    <source>
        <dbReference type="Proteomes" id="UP000230605"/>
    </source>
</evidence>
<feature type="domain" description="Inner centromere protein ARK-binding" evidence="9">
    <location>
        <begin position="1140"/>
        <end position="1197"/>
    </location>
</feature>
<evidence type="ECO:0000313" key="10">
    <source>
        <dbReference type="EMBL" id="PIA88507.1"/>
    </source>
</evidence>
<dbReference type="Pfam" id="PF03941">
    <property type="entry name" value="INCENP_ARK-bind"/>
    <property type="match status" value="1"/>
</dbReference>
<evidence type="ECO:0000259" key="9">
    <source>
        <dbReference type="Pfam" id="PF03941"/>
    </source>
</evidence>
<keyword evidence="6" id="KW-0206">Cytoskeleton</keyword>
<feature type="compositionally biased region" description="Polar residues" evidence="8">
    <location>
        <begin position="522"/>
        <end position="532"/>
    </location>
</feature>
<feature type="compositionally biased region" description="Polar residues" evidence="8">
    <location>
        <begin position="611"/>
        <end position="622"/>
    </location>
</feature>
<evidence type="ECO:0000256" key="5">
    <source>
        <dbReference type="ARBA" id="ARBA00022829"/>
    </source>
</evidence>
<dbReference type="GO" id="GO:0007059">
    <property type="term" value="P:chromosome segregation"/>
    <property type="evidence" value="ECO:0007669"/>
    <property type="project" value="UniProtKB-KW"/>
</dbReference>
<protein>
    <recommendedName>
        <fullName evidence="9">Inner centromere protein ARK-binding domain-containing protein</fullName>
    </recommendedName>
</protein>
<dbReference type="InterPro" id="IPR005635">
    <property type="entry name" value="Inner_centromere_prot_ARK-bd"/>
</dbReference>
<accession>A0A2G5H7J2</accession>
<feature type="compositionally biased region" description="Polar residues" evidence="8">
    <location>
        <begin position="1054"/>
        <end position="1066"/>
    </location>
</feature>
<evidence type="ECO:0000313" key="13">
    <source>
        <dbReference type="Proteomes" id="UP001302367"/>
    </source>
</evidence>
<reference evidence="11 13" key="2">
    <citation type="submission" date="2023-09" db="EMBL/GenBank/DDBJ databases">
        <title>Complete-Gapless Cercospora beticola genome.</title>
        <authorList>
            <person name="Wyatt N.A."/>
            <person name="Spanner R.E."/>
            <person name="Bolton M.D."/>
        </authorList>
    </citation>
    <scope>NUCLEOTIDE SEQUENCE [LARGE SCALE GENOMIC DNA]</scope>
    <source>
        <strain evidence="11">Cb09-40</strain>
    </source>
</reference>
<organism evidence="10 12">
    <name type="scientific">Cercospora beticola</name>
    <name type="common">Sugarbeet leaf spot fungus</name>
    <dbReference type="NCBI Taxonomy" id="122368"/>
    <lineage>
        <taxon>Eukaryota</taxon>
        <taxon>Fungi</taxon>
        <taxon>Dikarya</taxon>
        <taxon>Ascomycota</taxon>
        <taxon>Pezizomycotina</taxon>
        <taxon>Dothideomycetes</taxon>
        <taxon>Dothideomycetidae</taxon>
        <taxon>Mycosphaerellales</taxon>
        <taxon>Mycosphaerellaceae</taxon>
        <taxon>Cercospora</taxon>
    </lineage>
</organism>
<feature type="compositionally biased region" description="Polar residues" evidence="8">
    <location>
        <begin position="347"/>
        <end position="358"/>
    </location>
</feature>
<feature type="compositionally biased region" description="Polar residues" evidence="8">
    <location>
        <begin position="697"/>
        <end position="713"/>
    </location>
</feature>
<feature type="region of interest" description="Disordered" evidence="8">
    <location>
        <begin position="561"/>
        <end position="591"/>
    </location>
</feature>
<feature type="compositionally biased region" description="Basic and acidic residues" evidence="8">
    <location>
        <begin position="627"/>
        <end position="688"/>
    </location>
</feature>
<comment type="subcellular location">
    <subcellularLocation>
        <location evidence="2">Cytoplasm</location>
        <location evidence="2">Cytoskeleton</location>
        <location evidence="2">Spindle</location>
    </subcellularLocation>
    <subcellularLocation>
        <location evidence="1">Nucleus</location>
    </subcellularLocation>
</comment>
<evidence type="ECO:0000313" key="11">
    <source>
        <dbReference type="EMBL" id="WPB03778.1"/>
    </source>
</evidence>
<dbReference type="EMBL" id="CP134188">
    <property type="protein sequence ID" value="WPB03778.1"/>
    <property type="molecule type" value="Genomic_DNA"/>
</dbReference>
<dbReference type="PANTHER" id="PTHR13142">
    <property type="entry name" value="INNER CENTROMERE PROTEIN"/>
    <property type="match status" value="1"/>
</dbReference>